<comment type="caution">
    <text evidence="2">The sequence shown here is derived from an EMBL/GenBank/DDBJ whole genome shotgun (WGS) entry which is preliminary data.</text>
</comment>
<evidence type="ECO:0000313" key="3">
    <source>
        <dbReference type="Proteomes" id="UP000440096"/>
    </source>
</evidence>
<accession>A0A6N7Z4X3</accession>
<dbReference type="AlphaFoldDB" id="A0A6N7Z4X3"/>
<protein>
    <recommendedName>
        <fullName evidence="1">Htaa domain-containing protein</fullName>
    </recommendedName>
</protein>
<dbReference type="OrthoDB" id="7210788at2"/>
<keyword evidence="3" id="KW-1185">Reference proteome</keyword>
<dbReference type="RefSeq" id="WP_154757812.1">
    <property type="nucleotide sequence ID" value="NZ_WMBA01000024.1"/>
</dbReference>
<proteinExistence type="predicted"/>
<dbReference type="Pfam" id="PF04213">
    <property type="entry name" value="HtaA"/>
    <property type="match status" value="1"/>
</dbReference>
<dbReference type="EMBL" id="WMBA01000024">
    <property type="protein sequence ID" value="MTD55611.1"/>
    <property type="molecule type" value="Genomic_DNA"/>
</dbReference>
<organism evidence="2 3">
    <name type="scientific">Amycolatopsis pithecellobii</name>
    <dbReference type="NCBI Taxonomy" id="664692"/>
    <lineage>
        <taxon>Bacteria</taxon>
        <taxon>Bacillati</taxon>
        <taxon>Actinomycetota</taxon>
        <taxon>Actinomycetes</taxon>
        <taxon>Pseudonocardiales</taxon>
        <taxon>Pseudonocardiaceae</taxon>
        <taxon>Amycolatopsis</taxon>
    </lineage>
</organism>
<dbReference type="InterPro" id="IPR007331">
    <property type="entry name" value="Htaa"/>
</dbReference>
<feature type="domain" description="Htaa" evidence="1">
    <location>
        <begin position="13"/>
        <end position="147"/>
    </location>
</feature>
<gene>
    <name evidence="2" type="ORF">GKO32_16740</name>
</gene>
<reference evidence="2 3" key="1">
    <citation type="submission" date="2019-11" db="EMBL/GenBank/DDBJ databases">
        <title>Draft genome of Amycolatopsis RM579.</title>
        <authorList>
            <person name="Duangmal K."/>
            <person name="Mingma R."/>
        </authorList>
    </citation>
    <scope>NUCLEOTIDE SEQUENCE [LARGE SCALE GENOMIC DNA]</scope>
    <source>
        <strain evidence="2 3">RM579</strain>
    </source>
</reference>
<sequence length="157" mass="16800">MTTPAAAFGPHYGDLVWGVLETFVNYVRAVQGNVILIAPAAETVDGRFRFPLLGVEGRTAKFGGGVRFVAHGGALTLAIEQPWITTTPGSPHRRLLSVQGTRATNSEGSRLVFADLHPDNSAVLTPEATVAFDFRYQAGIALAPVDLAHRHEDGRNP</sequence>
<name>A0A6N7Z4X3_9PSEU</name>
<evidence type="ECO:0000313" key="2">
    <source>
        <dbReference type="EMBL" id="MTD55611.1"/>
    </source>
</evidence>
<evidence type="ECO:0000259" key="1">
    <source>
        <dbReference type="Pfam" id="PF04213"/>
    </source>
</evidence>
<dbReference type="Proteomes" id="UP000440096">
    <property type="component" value="Unassembled WGS sequence"/>
</dbReference>